<keyword evidence="1" id="KW-0472">Membrane</keyword>
<evidence type="ECO:0000256" key="1">
    <source>
        <dbReference type="SAM" id="Phobius"/>
    </source>
</evidence>
<reference evidence="2 3" key="1">
    <citation type="submission" date="2017-03" db="EMBL/GenBank/DDBJ databases">
        <authorList>
            <person name="Afonso C.L."/>
            <person name="Miller P.J."/>
            <person name="Scott M.A."/>
            <person name="Spackman E."/>
            <person name="Goraichik I."/>
            <person name="Dimitrov K.M."/>
            <person name="Suarez D.L."/>
            <person name="Swayne D.E."/>
        </authorList>
    </citation>
    <scope>NUCLEOTIDE SEQUENCE [LARGE SCALE GENOMIC DNA]</scope>
    <source>
        <strain evidence="2 3">CECT 8397</strain>
    </source>
</reference>
<feature type="transmembrane region" description="Helical" evidence="1">
    <location>
        <begin position="116"/>
        <end position="134"/>
    </location>
</feature>
<name>A0A1Y5RHS4_9RHOB</name>
<evidence type="ECO:0000313" key="2">
    <source>
        <dbReference type="EMBL" id="SLN17758.1"/>
    </source>
</evidence>
<dbReference type="RefSeq" id="WP_235000547.1">
    <property type="nucleotide sequence ID" value="NZ_FWFT01000001.1"/>
</dbReference>
<sequence>MAGGLDGAPGAPVPQGFDDVNMSPGDIGNLFLSVAALAGVMILSYVIASRGAQEPLNRRFLFGLRVIMVLFAGRALFVLTDVQFFRFFIVLAASLVPLCVLLLAEGLLRRHAPAWAKLWVAAGTVVFVILSLWWRDTIDPARLAGLLVFQLSGFAIAGWLVLTRDRSSLSVAENQTVERLALSLVLLIPLAAADFLMIFLGLPAQISPLGVLFLCWLAVSLGRTQAQHSAPLVSFLAVVFGAGASGLVVATLAQMDKDATILTLAVILAAVLVAVLFIEAQTLRAEERSQTLLRHLADDRSGDALGFLRGLQAHPLVEGAALIDVAQLQDFDEAVLRHIFKVRPVLRRADPPFSDGAEGDHITHLFDLFDASHVLLADDAPLTLVALSMPALASSPRLELELAAVQRMARMMSASP</sequence>
<organism evidence="2 3">
    <name type="scientific">Pseudooctadecabacter jejudonensis</name>
    <dbReference type="NCBI Taxonomy" id="1391910"/>
    <lineage>
        <taxon>Bacteria</taxon>
        <taxon>Pseudomonadati</taxon>
        <taxon>Pseudomonadota</taxon>
        <taxon>Alphaproteobacteria</taxon>
        <taxon>Rhodobacterales</taxon>
        <taxon>Paracoccaceae</taxon>
        <taxon>Pseudooctadecabacter</taxon>
    </lineage>
</organism>
<feature type="transmembrane region" description="Helical" evidence="1">
    <location>
        <begin position="182"/>
        <end position="200"/>
    </location>
</feature>
<proteinExistence type="predicted"/>
<feature type="transmembrane region" description="Helical" evidence="1">
    <location>
        <begin position="206"/>
        <end position="222"/>
    </location>
</feature>
<dbReference type="Proteomes" id="UP000193623">
    <property type="component" value="Unassembled WGS sequence"/>
</dbReference>
<keyword evidence="1" id="KW-0812">Transmembrane</keyword>
<gene>
    <name evidence="2" type="ORF">PSJ8397_00568</name>
</gene>
<feature type="transmembrane region" description="Helical" evidence="1">
    <location>
        <begin position="85"/>
        <end position="104"/>
    </location>
</feature>
<keyword evidence="1" id="KW-1133">Transmembrane helix</keyword>
<feature type="transmembrane region" description="Helical" evidence="1">
    <location>
        <begin position="27"/>
        <end position="48"/>
    </location>
</feature>
<feature type="transmembrane region" description="Helical" evidence="1">
    <location>
        <begin position="140"/>
        <end position="162"/>
    </location>
</feature>
<protein>
    <submittedName>
        <fullName evidence="2">Uncharacterized protein</fullName>
    </submittedName>
</protein>
<evidence type="ECO:0000313" key="3">
    <source>
        <dbReference type="Proteomes" id="UP000193623"/>
    </source>
</evidence>
<dbReference type="EMBL" id="FWFT01000001">
    <property type="protein sequence ID" value="SLN17758.1"/>
    <property type="molecule type" value="Genomic_DNA"/>
</dbReference>
<feature type="transmembrane region" description="Helical" evidence="1">
    <location>
        <begin position="259"/>
        <end position="278"/>
    </location>
</feature>
<keyword evidence="3" id="KW-1185">Reference proteome</keyword>
<feature type="transmembrane region" description="Helical" evidence="1">
    <location>
        <begin position="234"/>
        <end position="253"/>
    </location>
</feature>
<feature type="transmembrane region" description="Helical" evidence="1">
    <location>
        <begin position="60"/>
        <end position="79"/>
    </location>
</feature>
<dbReference type="AlphaFoldDB" id="A0A1Y5RHS4"/>
<accession>A0A1Y5RHS4</accession>